<dbReference type="InterPro" id="IPR012302">
    <property type="entry name" value="Malic_NAD-bd"/>
</dbReference>
<feature type="domain" description="Malic enzyme N-terminal" evidence="9">
    <location>
        <begin position="28"/>
        <end position="213"/>
    </location>
</feature>
<dbReference type="Pfam" id="PF00390">
    <property type="entry name" value="malic"/>
    <property type="match status" value="1"/>
</dbReference>
<accession>A0A7S0SCC3</accession>
<dbReference type="GO" id="GO:0004473">
    <property type="term" value="F:malate dehydrogenase (decarboxylating) (NADP+) activity"/>
    <property type="evidence" value="ECO:0007669"/>
    <property type="project" value="TreeGrafter"/>
</dbReference>
<dbReference type="SMART" id="SM01274">
    <property type="entry name" value="malic"/>
    <property type="match status" value="1"/>
</dbReference>
<proteinExistence type="inferred from homology"/>
<feature type="binding site" evidence="6">
    <location>
        <position position="199"/>
    </location>
    <ligand>
        <name>a divalent metal cation</name>
        <dbReference type="ChEBI" id="CHEBI:60240"/>
    </ligand>
</feature>
<feature type="domain" description="Malic enzyme NAD-binding" evidence="8">
    <location>
        <begin position="223"/>
        <end position="474"/>
    </location>
</feature>
<dbReference type="InterPro" id="IPR015884">
    <property type="entry name" value="Malic_enzyme_CS"/>
</dbReference>
<dbReference type="GO" id="GO:0051287">
    <property type="term" value="F:NAD binding"/>
    <property type="evidence" value="ECO:0007669"/>
    <property type="project" value="InterPro"/>
</dbReference>
<dbReference type="InterPro" id="IPR012301">
    <property type="entry name" value="Malic_N_dom"/>
</dbReference>
<dbReference type="EMBL" id="HBFC01009601">
    <property type="protein sequence ID" value="CAD8702899.1"/>
    <property type="molecule type" value="Transcribed_RNA"/>
</dbReference>
<dbReference type="GO" id="GO:0006108">
    <property type="term" value="P:malate metabolic process"/>
    <property type="evidence" value="ECO:0007669"/>
    <property type="project" value="TreeGrafter"/>
</dbReference>
<keyword evidence="3 6" id="KW-0479">Metal-binding</keyword>
<evidence type="ECO:0000313" key="10">
    <source>
        <dbReference type="EMBL" id="CAD8702899.1"/>
    </source>
</evidence>
<name>A0A7S0SCC3_9CHLO</name>
<dbReference type="Gene3D" id="3.40.50.10380">
    <property type="entry name" value="Malic enzyme, N-terminal domain"/>
    <property type="match status" value="1"/>
</dbReference>
<comment type="cofactor">
    <cofactor evidence="1">
        <name>Mn(2+)</name>
        <dbReference type="ChEBI" id="CHEBI:29035"/>
    </cofactor>
</comment>
<dbReference type="AlphaFoldDB" id="A0A7S0SCC3"/>
<gene>
    <name evidence="10" type="ORF">MANT1106_LOCUS5581</name>
</gene>
<evidence type="ECO:0000256" key="6">
    <source>
        <dbReference type="PIRSR" id="PIRSR000106-3"/>
    </source>
</evidence>
<dbReference type="Gene3D" id="3.40.50.720">
    <property type="entry name" value="NAD(P)-binding Rossmann-like Domain"/>
    <property type="match status" value="1"/>
</dbReference>
<dbReference type="Pfam" id="PF03949">
    <property type="entry name" value="Malic_M"/>
    <property type="match status" value="1"/>
</dbReference>
<feature type="active site" description="Proton donor" evidence="4">
    <location>
        <position position="51"/>
    </location>
</feature>
<reference evidence="10" key="1">
    <citation type="submission" date="2021-01" db="EMBL/GenBank/DDBJ databases">
        <authorList>
            <person name="Corre E."/>
            <person name="Pelletier E."/>
            <person name="Niang G."/>
            <person name="Scheremetjew M."/>
            <person name="Finn R."/>
            <person name="Kale V."/>
            <person name="Holt S."/>
            <person name="Cochrane G."/>
            <person name="Meng A."/>
            <person name="Brown T."/>
            <person name="Cohen L."/>
        </authorList>
    </citation>
    <scope>NUCLEOTIDE SEQUENCE</scope>
    <source>
        <strain evidence="10">SL-175</strain>
    </source>
</reference>
<dbReference type="PANTHER" id="PTHR23406">
    <property type="entry name" value="MALIC ENZYME-RELATED"/>
    <property type="match status" value="1"/>
</dbReference>
<evidence type="ECO:0000256" key="5">
    <source>
        <dbReference type="PIRSR" id="PIRSR000106-2"/>
    </source>
</evidence>
<dbReference type="InterPro" id="IPR036291">
    <property type="entry name" value="NAD(P)-bd_dom_sf"/>
</dbReference>
<dbReference type="CDD" id="cd05312">
    <property type="entry name" value="NAD_bind_1_malic_enz"/>
    <property type="match status" value="1"/>
</dbReference>
<dbReference type="InterPro" id="IPR001891">
    <property type="entry name" value="Malic_OxRdtase"/>
</dbReference>
<dbReference type="PRINTS" id="PR00072">
    <property type="entry name" value="MALOXRDTASE"/>
</dbReference>
<feature type="binding site" evidence="6">
    <location>
        <position position="222"/>
    </location>
    <ligand>
        <name>a divalent metal cation</name>
        <dbReference type="ChEBI" id="CHEBI:60240"/>
    </ligand>
</feature>
<dbReference type="FunFam" id="3.40.50.720:FF:000635">
    <property type="entry name" value="NADP-dependent malic enzyme"/>
    <property type="match status" value="1"/>
</dbReference>
<organism evidence="10">
    <name type="scientific">Mantoniella antarctica</name>
    <dbReference type="NCBI Taxonomy" id="81844"/>
    <lineage>
        <taxon>Eukaryota</taxon>
        <taxon>Viridiplantae</taxon>
        <taxon>Chlorophyta</taxon>
        <taxon>Mamiellophyceae</taxon>
        <taxon>Mamiellales</taxon>
        <taxon>Mamiellaceae</taxon>
        <taxon>Mantoniella</taxon>
    </lineage>
</organism>
<feature type="binding site" evidence="5">
    <location>
        <position position="361"/>
    </location>
    <ligand>
        <name>(S)-malate</name>
        <dbReference type="ChEBI" id="CHEBI:15589"/>
    </ligand>
</feature>
<dbReference type="PROSITE" id="PS00331">
    <property type="entry name" value="MALIC_ENZYMES"/>
    <property type="match status" value="1"/>
</dbReference>
<evidence type="ECO:0000256" key="1">
    <source>
        <dbReference type="ARBA" id="ARBA00001936"/>
    </source>
</evidence>
<keyword evidence="7" id="KW-0560">Oxidoreductase</keyword>
<evidence type="ECO:0000259" key="8">
    <source>
        <dbReference type="SMART" id="SM00919"/>
    </source>
</evidence>
<feature type="binding site" evidence="6">
    <location>
        <position position="198"/>
    </location>
    <ligand>
        <name>a divalent metal cation</name>
        <dbReference type="ChEBI" id="CHEBI:60240"/>
    </ligand>
</feature>
<dbReference type="PIRSF" id="PIRSF000106">
    <property type="entry name" value="ME"/>
    <property type="match status" value="1"/>
</dbReference>
<dbReference type="SUPFAM" id="SSF53223">
    <property type="entry name" value="Aminoacid dehydrogenase-like, N-terminal domain"/>
    <property type="match status" value="1"/>
</dbReference>
<dbReference type="PANTHER" id="PTHR23406:SF68">
    <property type="entry name" value="MALIC ENZYME"/>
    <property type="match status" value="1"/>
</dbReference>
<protein>
    <recommendedName>
        <fullName evidence="7">Malic enzyme</fullName>
    </recommendedName>
</protein>
<evidence type="ECO:0000256" key="4">
    <source>
        <dbReference type="PIRSR" id="PIRSR000106-1"/>
    </source>
</evidence>
<dbReference type="SMART" id="SM00919">
    <property type="entry name" value="Malic_M"/>
    <property type="match status" value="1"/>
</dbReference>
<evidence type="ECO:0000256" key="3">
    <source>
        <dbReference type="ARBA" id="ARBA00022723"/>
    </source>
</evidence>
<feature type="binding site" evidence="5">
    <location>
        <position position="109"/>
    </location>
    <ligand>
        <name>(S)-malate</name>
        <dbReference type="ChEBI" id="CHEBI:15589"/>
    </ligand>
</feature>
<comment type="cofactor">
    <cofactor evidence="6">
        <name>Mg(2+)</name>
        <dbReference type="ChEBI" id="CHEBI:18420"/>
    </cofactor>
    <cofactor evidence="6">
        <name>Mn(2+)</name>
        <dbReference type="ChEBI" id="CHEBI:29035"/>
    </cofactor>
    <text evidence="6">Divalent metal cations. Prefers magnesium or manganese.</text>
</comment>
<evidence type="ECO:0000256" key="2">
    <source>
        <dbReference type="ARBA" id="ARBA00008785"/>
    </source>
</evidence>
<feature type="active site" description="Proton acceptor" evidence="4">
    <location>
        <position position="127"/>
    </location>
</feature>
<sequence length="509" mass="54708">MSVALAALTGFRGASKAIDKYVFLRQLQQQDAASFYRLLMTNSMEIMPYVYTPTVGEACQTYHTLPITTQGVYITADDAGSVGAALRHRSPAHVTAGDLKVAVVTDGERILGLGDLGAGGMGIAEGKILLYTVCAGVAPTQCLPVCLDVGTNNKELLDDPGYKGLRRERLRGAAYDALVDEFMAEMRSWQPRCLVQFEDFGNTNAFRILEKYRRVQPCFNDDIQGTACVALAGLLSGLRATGQDLTEQRVLFLGAGEAGVGIGELIAMALEKKGLSHADAMQRCYFMDSKGLVCKSRQDLQPHKVAFAHDVPFQADLVSTIRAIRPTILVGVSTLAGAFTEEVVKLMAELNPRPIIMPLSNPTSKAECTFEQAVSWTDGKVVFASGSPFPPLQHGGRTLYPAQANNAYVFPALGHAAVLAGAAEVSDDMFLAAAESLSTMTTAAELEEGKLFPDFNSIQHVSAEITAQVAGLMEAAGQGAKPPGVTDWRQYVADEFYRPTDEEPPRAKL</sequence>
<dbReference type="GO" id="GO:0046872">
    <property type="term" value="F:metal ion binding"/>
    <property type="evidence" value="ECO:0007669"/>
    <property type="project" value="UniProtKB-KW"/>
</dbReference>
<evidence type="ECO:0000259" key="9">
    <source>
        <dbReference type="SMART" id="SM01274"/>
    </source>
</evidence>
<evidence type="ECO:0000256" key="7">
    <source>
        <dbReference type="RuleBase" id="RU003426"/>
    </source>
</evidence>
<dbReference type="NCBIfam" id="NF010052">
    <property type="entry name" value="PRK13529.1"/>
    <property type="match status" value="1"/>
</dbReference>
<feature type="binding site" evidence="5">
    <location>
        <position position="405"/>
    </location>
    <ligand>
        <name>(S)-malate</name>
        <dbReference type="ChEBI" id="CHEBI:15589"/>
    </ligand>
</feature>
<dbReference type="InterPro" id="IPR046346">
    <property type="entry name" value="Aminoacid_DH-like_N_sf"/>
</dbReference>
<comment type="similarity">
    <text evidence="2 7">Belongs to the malic enzymes family.</text>
</comment>
<dbReference type="InterPro" id="IPR037062">
    <property type="entry name" value="Malic_N_dom_sf"/>
</dbReference>
<dbReference type="SUPFAM" id="SSF51735">
    <property type="entry name" value="NAD(P)-binding Rossmann-fold domains"/>
    <property type="match status" value="1"/>
</dbReference>